<reference evidence="1" key="1">
    <citation type="submission" date="2015-04" db="UniProtKB">
        <authorList>
            <consortium name="EnsemblPlants"/>
        </authorList>
    </citation>
    <scope>IDENTIFICATION</scope>
</reference>
<evidence type="ECO:0000313" key="1">
    <source>
        <dbReference type="EnsemblPlants" id="OMERI07G17990.1"/>
    </source>
</evidence>
<sequence length="65" mass="7567">MARSPMGYIDRRRSHRLRGCRRGACCFGRRRWRRVISRVAFEANPQLYYHLLRTAGRVAAAAFAA</sequence>
<evidence type="ECO:0000313" key="2">
    <source>
        <dbReference type="Proteomes" id="UP000008021"/>
    </source>
</evidence>
<keyword evidence="2" id="KW-1185">Reference proteome</keyword>
<dbReference type="Proteomes" id="UP000008021">
    <property type="component" value="Chromosome 7"/>
</dbReference>
<dbReference type="Gramene" id="OMERI07G17990.1">
    <property type="protein sequence ID" value="OMERI07G17990.1"/>
    <property type="gene ID" value="OMERI07G17990"/>
</dbReference>
<dbReference type="AlphaFoldDB" id="A0A0E0EE45"/>
<dbReference type="HOGENOM" id="CLU_2853590_0_0_1"/>
<protein>
    <submittedName>
        <fullName evidence="1">Uncharacterized protein</fullName>
    </submittedName>
</protein>
<proteinExistence type="predicted"/>
<accession>A0A0E0EE45</accession>
<organism evidence="1">
    <name type="scientific">Oryza meridionalis</name>
    <dbReference type="NCBI Taxonomy" id="40149"/>
    <lineage>
        <taxon>Eukaryota</taxon>
        <taxon>Viridiplantae</taxon>
        <taxon>Streptophyta</taxon>
        <taxon>Embryophyta</taxon>
        <taxon>Tracheophyta</taxon>
        <taxon>Spermatophyta</taxon>
        <taxon>Magnoliopsida</taxon>
        <taxon>Liliopsida</taxon>
        <taxon>Poales</taxon>
        <taxon>Poaceae</taxon>
        <taxon>BOP clade</taxon>
        <taxon>Oryzoideae</taxon>
        <taxon>Oryzeae</taxon>
        <taxon>Oryzinae</taxon>
        <taxon>Oryza</taxon>
    </lineage>
</organism>
<dbReference type="EnsemblPlants" id="OMERI07G17990.1">
    <property type="protein sequence ID" value="OMERI07G17990.1"/>
    <property type="gene ID" value="OMERI07G17990"/>
</dbReference>
<reference evidence="1" key="2">
    <citation type="submission" date="2018-05" db="EMBL/GenBank/DDBJ databases">
        <title>OmerRS3 (Oryza meridionalis Reference Sequence Version 3).</title>
        <authorList>
            <person name="Zhang J."/>
            <person name="Kudrna D."/>
            <person name="Lee S."/>
            <person name="Talag J."/>
            <person name="Welchert J."/>
            <person name="Wing R.A."/>
        </authorList>
    </citation>
    <scope>NUCLEOTIDE SEQUENCE [LARGE SCALE GENOMIC DNA]</scope>
    <source>
        <strain evidence="1">cv. OR44</strain>
    </source>
</reference>
<name>A0A0E0EE45_9ORYZ</name>